<feature type="compositionally biased region" description="Basic and acidic residues" evidence="1">
    <location>
        <begin position="122"/>
        <end position="135"/>
    </location>
</feature>
<gene>
    <name evidence="2" type="ORF">BDN70DRAFT_927549</name>
</gene>
<protein>
    <submittedName>
        <fullName evidence="2">Uncharacterized protein</fullName>
    </submittedName>
</protein>
<evidence type="ECO:0000313" key="2">
    <source>
        <dbReference type="EMBL" id="KAF9485292.1"/>
    </source>
</evidence>
<feature type="region of interest" description="Disordered" evidence="1">
    <location>
        <begin position="79"/>
        <end position="135"/>
    </location>
</feature>
<feature type="region of interest" description="Disordered" evidence="1">
    <location>
        <begin position="196"/>
        <end position="230"/>
    </location>
</feature>
<organism evidence="2 3">
    <name type="scientific">Pholiota conissans</name>
    <dbReference type="NCBI Taxonomy" id="109636"/>
    <lineage>
        <taxon>Eukaryota</taxon>
        <taxon>Fungi</taxon>
        <taxon>Dikarya</taxon>
        <taxon>Basidiomycota</taxon>
        <taxon>Agaricomycotina</taxon>
        <taxon>Agaricomycetes</taxon>
        <taxon>Agaricomycetidae</taxon>
        <taxon>Agaricales</taxon>
        <taxon>Agaricineae</taxon>
        <taxon>Strophariaceae</taxon>
        <taxon>Pholiota</taxon>
    </lineage>
</organism>
<evidence type="ECO:0000256" key="1">
    <source>
        <dbReference type="SAM" id="MobiDB-lite"/>
    </source>
</evidence>
<sequence>MSYRKPVPVYMPSPTPSTQELPEVLAPPIQFEKNASADSPSQGARRVLELKHSAELYPPPLPQKLPEDAICLNLVEKDVPPLPRDDLGEKSINQPDSEVPSYQPALPPLPQDDTPEQTPSNEPEKDVPPLPKNWREILAEKASEEICSKKCLPSSEDLAKGDQLEFSQSISYEKISYRRQMNPSIKGYGYEGSYATLPGTQSSRGRGLPRDYRPPTPPLRSKSQRPEFSSQGVIAQSSFTHLDIYSNHSNRGVIHPSNSPLNARYHKQARSGGSIATNPSFQTEHTAISTNPSTMGWSRMKATPSNQTMYNNYRALVSQKQGGVNIVVQDPVSMASVHIIPSWKSGLKKWAKKVWRSMNLCK</sequence>
<accession>A0A9P5ZBR1</accession>
<keyword evidence="3" id="KW-1185">Reference proteome</keyword>
<comment type="caution">
    <text evidence="2">The sequence shown here is derived from an EMBL/GenBank/DDBJ whole genome shotgun (WGS) entry which is preliminary data.</text>
</comment>
<dbReference type="AlphaFoldDB" id="A0A9P5ZBR1"/>
<feature type="compositionally biased region" description="Basic and acidic residues" evidence="1">
    <location>
        <begin position="79"/>
        <end position="89"/>
    </location>
</feature>
<reference evidence="2" key="1">
    <citation type="submission" date="2020-11" db="EMBL/GenBank/DDBJ databases">
        <authorList>
            <consortium name="DOE Joint Genome Institute"/>
            <person name="Ahrendt S."/>
            <person name="Riley R."/>
            <person name="Andreopoulos W."/>
            <person name="Labutti K."/>
            <person name="Pangilinan J."/>
            <person name="Ruiz-Duenas F.J."/>
            <person name="Barrasa J.M."/>
            <person name="Sanchez-Garcia M."/>
            <person name="Camarero S."/>
            <person name="Miyauchi S."/>
            <person name="Serrano A."/>
            <person name="Linde D."/>
            <person name="Babiker R."/>
            <person name="Drula E."/>
            <person name="Ayuso-Fernandez I."/>
            <person name="Pacheco R."/>
            <person name="Padilla G."/>
            <person name="Ferreira P."/>
            <person name="Barriuso J."/>
            <person name="Kellner H."/>
            <person name="Castanera R."/>
            <person name="Alfaro M."/>
            <person name="Ramirez L."/>
            <person name="Pisabarro A.G."/>
            <person name="Kuo A."/>
            <person name="Tritt A."/>
            <person name="Lipzen A."/>
            <person name="He G."/>
            <person name="Yan M."/>
            <person name="Ng V."/>
            <person name="Cullen D."/>
            <person name="Martin F."/>
            <person name="Rosso M.-N."/>
            <person name="Henrissat B."/>
            <person name="Hibbett D."/>
            <person name="Martinez A.T."/>
            <person name="Grigoriev I.V."/>
        </authorList>
    </citation>
    <scope>NUCLEOTIDE SEQUENCE</scope>
    <source>
        <strain evidence="2">CIRM-BRFM 674</strain>
    </source>
</reference>
<dbReference type="EMBL" id="MU155136">
    <property type="protein sequence ID" value="KAF9485292.1"/>
    <property type="molecule type" value="Genomic_DNA"/>
</dbReference>
<name>A0A9P5ZBR1_9AGAR</name>
<proteinExistence type="predicted"/>
<dbReference type="Proteomes" id="UP000807469">
    <property type="component" value="Unassembled WGS sequence"/>
</dbReference>
<evidence type="ECO:0000313" key="3">
    <source>
        <dbReference type="Proteomes" id="UP000807469"/>
    </source>
</evidence>
<feature type="region of interest" description="Disordered" evidence="1">
    <location>
        <begin position="1"/>
        <end position="22"/>
    </location>
</feature>
<dbReference type="OrthoDB" id="3062544at2759"/>